<evidence type="ECO:0000256" key="1">
    <source>
        <dbReference type="SAM" id="MobiDB-lite"/>
    </source>
</evidence>
<name>A0A2I0HF56_PUNGR</name>
<feature type="region of interest" description="Disordered" evidence="1">
    <location>
        <begin position="1"/>
        <end position="37"/>
    </location>
</feature>
<gene>
    <name evidence="2" type="ORF">CRG98_049281</name>
</gene>
<proteinExistence type="predicted"/>
<organism evidence="2 3">
    <name type="scientific">Punica granatum</name>
    <name type="common">Pomegranate</name>
    <dbReference type="NCBI Taxonomy" id="22663"/>
    <lineage>
        <taxon>Eukaryota</taxon>
        <taxon>Viridiplantae</taxon>
        <taxon>Streptophyta</taxon>
        <taxon>Embryophyta</taxon>
        <taxon>Tracheophyta</taxon>
        <taxon>Spermatophyta</taxon>
        <taxon>Magnoliopsida</taxon>
        <taxon>eudicotyledons</taxon>
        <taxon>Gunneridae</taxon>
        <taxon>Pentapetalae</taxon>
        <taxon>rosids</taxon>
        <taxon>malvids</taxon>
        <taxon>Myrtales</taxon>
        <taxon>Lythraceae</taxon>
        <taxon>Punica</taxon>
    </lineage>
</organism>
<sequence length="37" mass="3841">VSDWFGVGVANQRPQPLRSPASSMGTVDLNGGVKVVD</sequence>
<evidence type="ECO:0000313" key="2">
    <source>
        <dbReference type="EMBL" id="PKI18445.1"/>
    </source>
</evidence>
<evidence type="ECO:0000313" key="3">
    <source>
        <dbReference type="Proteomes" id="UP000233551"/>
    </source>
</evidence>
<dbReference type="Proteomes" id="UP000233551">
    <property type="component" value="Unassembled WGS sequence"/>
</dbReference>
<protein>
    <submittedName>
        <fullName evidence="2">Uncharacterized protein</fullName>
    </submittedName>
</protein>
<dbReference type="AlphaFoldDB" id="A0A2I0HF56"/>
<dbReference type="EMBL" id="PGOL01037940">
    <property type="protein sequence ID" value="PKI18445.1"/>
    <property type="molecule type" value="Genomic_DNA"/>
</dbReference>
<keyword evidence="3" id="KW-1185">Reference proteome</keyword>
<feature type="non-terminal residue" evidence="2">
    <location>
        <position position="1"/>
    </location>
</feature>
<accession>A0A2I0HF56</accession>
<comment type="caution">
    <text evidence="2">The sequence shown here is derived from an EMBL/GenBank/DDBJ whole genome shotgun (WGS) entry which is preliminary data.</text>
</comment>
<reference evidence="2 3" key="1">
    <citation type="submission" date="2017-11" db="EMBL/GenBank/DDBJ databases">
        <title>De-novo sequencing of pomegranate (Punica granatum L.) genome.</title>
        <authorList>
            <person name="Akparov Z."/>
            <person name="Amiraslanov A."/>
            <person name="Hajiyeva S."/>
            <person name="Abbasov M."/>
            <person name="Kaur K."/>
            <person name="Hamwieh A."/>
            <person name="Solovyev V."/>
            <person name="Salamov A."/>
            <person name="Braich B."/>
            <person name="Kosarev P."/>
            <person name="Mahmoud A."/>
            <person name="Hajiyev E."/>
            <person name="Babayeva S."/>
            <person name="Izzatullayeva V."/>
            <person name="Mammadov A."/>
            <person name="Mammadov A."/>
            <person name="Sharifova S."/>
            <person name="Ojaghi J."/>
            <person name="Eynullazada K."/>
            <person name="Bayramov B."/>
            <person name="Abdulazimova A."/>
            <person name="Shahmuradov I."/>
        </authorList>
    </citation>
    <scope>NUCLEOTIDE SEQUENCE [LARGE SCALE GENOMIC DNA]</scope>
    <source>
        <strain evidence="3">cv. AG2017</strain>
        <tissue evidence="2">Leaf</tissue>
    </source>
</reference>